<dbReference type="AlphaFoldDB" id="A0AAN6XXL1"/>
<feature type="region of interest" description="Disordered" evidence="5">
    <location>
        <begin position="1"/>
        <end position="27"/>
    </location>
</feature>
<protein>
    <recommendedName>
        <fullName evidence="4">Copper transport protein</fullName>
    </recommendedName>
</protein>
<accession>A0AAN6XXL1</accession>
<keyword evidence="4" id="KW-0813">Transport</keyword>
<comment type="caution">
    <text evidence="6">The sequence shown here is derived from an EMBL/GenBank/DDBJ whole genome shotgun (WGS) entry which is preliminary data.</text>
</comment>
<comment type="similarity">
    <text evidence="4">Belongs to the copper transporter (Ctr) (TC 1.A.56) family. SLC31A subfamily.</text>
</comment>
<name>A0AAN6XXL1_9PEZI</name>
<dbReference type="GO" id="GO:0005886">
    <property type="term" value="C:plasma membrane"/>
    <property type="evidence" value="ECO:0007669"/>
    <property type="project" value="TreeGrafter"/>
</dbReference>
<evidence type="ECO:0000256" key="3">
    <source>
        <dbReference type="ARBA" id="ARBA00023136"/>
    </source>
</evidence>
<dbReference type="PANTHER" id="PTHR12483">
    <property type="entry name" value="SOLUTE CARRIER FAMILY 31 COPPER TRANSPORTERS"/>
    <property type="match status" value="1"/>
</dbReference>
<keyword evidence="7" id="KW-1185">Reference proteome</keyword>
<feature type="transmembrane region" description="Helical" evidence="4">
    <location>
        <begin position="57"/>
        <end position="77"/>
    </location>
</feature>
<evidence type="ECO:0000313" key="7">
    <source>
        <dbReference type="Proteomes" id="UP001301769"/>
    </source>
</evidence>
<keyword evidence="4" id="KW-0186">Copper</keyword>
<evidence type="ECO:0000313" key="6">
    <source>
        <dbReference type="EMBL" id="KAK4208788.1"/>
    </source>
</evidence>
<proteinExistence type="inferred from homology"/>
<keyword evidence="1 4" id="KW-0812">Transmembrane</keyword>
<keyword evidence="4" id="KW-0187">Copper transport</keyword>
<feature type="compositionally biased region" description="Basic and acidic residues" evidence="5">
    <location>
        <begin position="1"/>
        <end position="16"/>
    </location>
</feature>
<gene>
    <name evidence="6" type="ORF">QBC37DRAFT_431389</name>
</gene>
<organism evidence="6 7">
    <name type="scientific">Rhypophila decipiens</name>
    <dbReference type="NCBI Taxonomy" id="261697"/>
    <lineage>
        <taxon>Eukaryota</taxon>
        <taxon>Fungi</taxon>
        <taxon>Dikarya</taxon>
        <taxon>Ascomycota</taxon>
        <taxon>Pezizomycotina</taxon>
        <taxon>Sordariomycetes</taxon>
        <taxon>Sordariomycetidae</taxon>
        <taxon>Sordariales</taxon>
        <taxon>Naviculisporaceae</taxon>
        <taxon>Rhypophila</taxon>
    </lineage>
</organism>
<keyword evidence="2 4" id="KW-1133">Transmembrane helix</keyword>
<keyword evidence="4" id="KW-0406">Ion transport</keyword>
<reference evidence="6" key="2">
    <citation type="submission" date="2023-05" db="EMBL/GenBank/DDBJ databases">
        <authorList>
            <consortium name="Lawrence Berkeley National Laboratory"/>
            <person name="Steindorff A."/>
            <person name="Hensen N."/>
            <person name="Bonometti L."/>
            <person name="Westerberg I."/>
            <person name="Brannstrom I.O."/>
            <person name="Guillou S."/>
            <person name="Cros-Aarteil S."/>
            <person name="Calhoun S."/>
            <person name="Haridas S."/>
            <person name="Kuo A."/>
            <person name="Mondo S."/>
            <person name="Pangilinan J."/>
            <person name="Riley R."/>
            <person name="Labutti K."/>
            <person name="Andreopoulos B."/>
            <person name="Lipzen A."/>
            <person name="Chen C."/>
            <person name="Yanf M."/>
            <person name="Daum C."/>
            <person name="Ng V."/>
            <person name="Clum A."/>
            <person name="Ohm R."/>
            <person name="Martin F."/>
            <person name="Silar P."/>
            <person name="Natvig D."/>
            <person name="Lalanne C."/>
            <person name="Gautier V."/>
            <person name="Ament-Velasquez S.L."/>
            <person name="Kruys A."/>
            <person name="Hutchinson M.I."/>
            <person name="Powell A.J."/>
            <person name="Barry K."/>
            <person name="Miller A.N."/>
            <person name="Grigoriev I.V."/>
            <person name="Debuchy R."/>
            <person name="Gladieux P."/>
            <person name="Thoren M.H."/>
            <person name="Johannesson H."/>
        </authorList>
    </citation>
    <scope>NUCLEOTIDE SEQUENCE</scope>
    <source>
        <strain evidence="6">PSN293</strain>
    </source>
</reference>
<evidence type="ECO:0000256" key="4">
    <source>
        <dbReference type="RuleBase" id="RU367022"/>
    </source>
</evidence>
<dbReference type="EMBL" id="MU858229">
    <property type="protein sequence ID" value="KAK4208788.1"/>
    <property type="molecule type" value="Genomic_DNA"/>
</dbReference>
<keyword evidence="3 4" id="KW-0472">Membrane</keyword>
<comment type="subcellular location">
    <subcellularLocation>
        <location evidence="4">Membrane</location>
        <topology evidence="4">Multi-pass membrane protein</topology>
    </subcellularLocation>
</comment>
<dbReference type="Pfam" id="PF04145">
    <property type="entry name" value="Ctr"/>
    <property type="match status" value="1"/>
</dbReference>
<dbReference type="PANTHER" id="PTHR12483:SF120">
    <property type="entry name" value="HIGH-AFFINITY COPPER TRANSPORTER CTRA2"/>
    <property type="match status" value="1"/>
</dbReference>
<dbReference type="Proteomes" id="UP001301769">
    <property type="component" value="Unassembled WGS sequence"/>
</dbReference>
<dbReference type="GO" id="GO:0005375">
    <property type="term" value="F:copper ion transmembrane transporter activity"/>
    <property type="evidence" value="ECO:0007669"/>
    <property type="project" value="UniProtKB-UniRule"/>
</dbReference>
<dbReference type="InterPro" id="IPR007274">
    <property type="entry name" value="Cop_transporter"/>
</dbReference>
<sequence length="197" mass="21607">MSHFPRHDSMAMDGMDHSSPSSSSSGGHNMESMAVFVNSMTTSLYSTNWTPSTTGQYAGTCIFLIALGVLFRGILAFKAWQEQRWLEAEFNRRYVVVNGKPSLAENVSRDSMSKNLVLSENGVEENVVVVQKRGATVRPWRLSVDPLRALLDTVIAGVSYLLMLGVMSMNVGYFLSVLAGTFLGSLLVGRYTETVGH</sequence>
<evidence type="ECO:0000256" key="1">
    <source>
        <dbReference type="ARBA" id="ARBA00022692"/>
    </source>
</evidence>
<evidence type="ECO:0000256" key="2">
    <source>
        <dbReference type="ARBA" id="ARBA00022989"/>
    </source>
</evidence>
<reference evidence="6" key="1">
    <citation type="journal article" date="2023" name="Mol. Phylogenet. Evol.">
        <title>Genome-scale phylogeny and comparative genomics of the fungal order Sordariales.</title>
        <authorList>
            <person name="Hensen N."/>
            <person name="Bonometti L."/>
            <person name="Westerberg I."/>
            <person name="Brannstrom I.O."/>
            <person name="Guillou S."/>
            <person name="Cros-Aarteil S."/>
            <person name="Calhoun S."/>
            <person name="Haridas S."/>
            <person name="Kuo A."/>
            <person name="Mondo S."/>
            <person name="Pangilinan J."/>
            <person name="Riley R."/>
            <person name="LaButti K."/>
            <person name="Andreopoulos B."/>
            <person name="Lipzen A."/>
            <person name="Chen C."/>
            <person name="Yan M."/>
            <person name="Daum C."/>
            <person name="Ng V."/>
            <person name="Clum A."/>
            <person name="Steindorff A."/>
            <person name="Ohm R.A."/>
            <person name="Martin F."/>
            <person name="Silar P."/>
            <person name="Natvig D.O."/>
            <person name="Lalanne C."/>
            <person name="Gautier V."/>
            <person name="Ament-Velasquez S.L."/>
            <person name="Kruys A."/>
            <person name="Hutchinson M.I."/>
            <person name="Powell A.J."/>
            <person name="Barry K."/>
            <person name="Miller A.N."/>
            <person name="Grigoriev I.V."/>
            <person name="Debuchy R."/>
            <person name="Gladieux P."/>
            <person name="Hiltunen Thoren M."/>
            <person name="Johannesson H."/>
        </authorList>
    </citation>
    <scope>NUCLEOTIDE SEQUENCE</scope>
    <source>
        <strain evidence="6">PSN293</strain>
    </source>
</reference>
<evidence type="ECO:0000256" key="5">
    <source>
        <dbReference type="SAM" id="MobiDB-lite"/>
    </source>
</evidence>